<sequence length="180" mass="20064">MMVRFSTFNPPVAFNQAITFGGWVKTVATSSGKSSIVWLGGSIDYAVNPHNYFGLSEQGGRARLDGYFETRPKIDGYFEGRKYFVTSDKLINDDQWHQVVAVIDARPYRHSMALYIDGDKEAEAFVPNPIPNIEKIRVGFRPSGGENFSGNIDDLFILSSAITSEQVNQIYNQGSSLVRP</sequence>
<dbReference type="EMBL" id="LBXO01000039">
    <property type="protein sequence ID" value="KKR32228.1"/>
    <property type="molecule type" value="Genomic_DNA"/>
</dbReference>
<dbReference type="AlphaFoldDB" id="A0A0G0PWE6"/>
<protein>
    <recommendedName>
        <fullName evidence="3">LamG domain-containing protein</fullName>
    </recommendedName>
</protein>
<reference evidence="1 2" key="1">
    <citation type="journal article" date="2015" name="Nature">
        <title>rRNA introns, odd ribosomes, and small enigmatic genomes across a large radiation of phyla.</title>
        <authorList>
            <person name="Brown C.T."/>
            <person name="Hug L.A."/>
            <person name="Thomas B.C."/>
            <person name="Sharon I."/>
            <person name="Castelle C.J."/>
            <person name="Singh A."/>
            <person name="Wilkins M.J."/>
            <person name="Williams K.H."/>
            <person name="Banfield J.F."/>
        </authorList>
    </citation>
    <scope>NUCLEOTIDE SEQUENCE [LARGE SCALE GENOMIC DNA]</scope>
</reference>
<proteinExistence type="predicted"/>
<gene>
    <name evidence="1" type="ORF">UT64_C0039G0007</name>
</gene>
<organism evidence="1 2">
    <name type="scientific">Candidatus Falkowbacteria bacterium GW2011_GWF2_39_8</name>
    <dbReference type="NCBI Taxonomy" id="1618642"/>
    <lineage>
        <taxon>Bacteria</taxon>
        <taxon>Candidatus Falkowiibacteriota</taxon>
    </lineage>
</organism>
<accession>A0A0G0PWE6</accession>
<comment type="caution">
    <text evidence="1">The sequence shown here is derived from an EMBL/GenBank/DDBJ whole genome shotgun (WGS) entry which is preliminary data.</text>
</comment>
<evidence type="ECO:0000313" key="1">
    <source>
        <dbReference type="EMBL" id="KKR32228.1"/>
    </source>
</evidence>
<name>A0A0G0PWE6_9BACT</name>
<dbReference type="Proteomes" id="UP000034137">
    <property type="component" value="Unassembled WGS sequence"/>
</dbReference>
<evidence type="ECO:0000313" key="2">
    <source>
        <dbReference type="Proteomes" id="UP000034137"/>
    </source>
</evidence>
<evidence type="ECO:0008006" key="3">
    <source>
        <dbReference type="Google" id="ProtNLM"/>
    </source>
</evidence>
<dbReference type="InterPro" id="IPR013320">
    <property type="entry name" value="ConA-like_dom_sf"/>
</dbReference>
<dbReference type="Pfam" id="PF13385">
    <property type="entry name" value="Laminin_G_3"/>
    <property type="match status" value="1"/>
</dbReference>
<dbReference type="Gene3D" id="2.60.120.200">
    <property type="match status" value="1"/>
</dbReference>
<dbReference type="SUPFAM" id="SSF49899">
    <property type="entry name" value="Concanavalin A-like lectins/glucanases"/>
    <property type="match status" value="1"/>
</dbReference>